<dbReference type="AlphaFoldDB" id="A0A4V2Q5A4"/>
<gene>
    <name evidence="1" type="ORF">EV691_1464</name>
</gene>
<dbReference type="Proteomes" id="UP000295169">
    <property type="component" value="Unassembled WGS sequence"/>
</dbReference>
<reference evidence="1 2" key="1">
    <citation type="submission" date="2019-03" db="EMBL/GenBank/DDBJ databases">
        <title>Genomic Encyclopedia of Type Strains, Phase IV (KMG-IV): sequencing the most valuable type-strain genomes for metagenomic binning, comparative biology and taxonomic classification.</title>
        <authorList>
            <person name="Goeker M."/>
        </authorList>
    </citation>
    <scope>NUCLEOTIDE SEQUENCE [LARGE SCALE GENOMIC DNA]</scope>
    <source>
        <strain evidence="1 2">DSM 2286</strain>
    </source>
</reference>
<name>A0A4V2Q5A4_9GAMM</name>
<dbReference type="EMBL" id="SMMU01000046">
    <property type="protein sequence ID" value="TCL18578.1"/>
    <property type="molecule type" value="Genomic_DNA"/>
</dbReference>
<sequence length="62" mass="7180">MTHYPKGGRCRHCTKLHDNCSGLPFETMPVHRHDGADVVVICTEYQQINRNATMKADRRRRA</sequence>
<organism evidence="1 2">
    <name type="scientific">Azotobacter chroococcum</name>
    <dbReference type="NCBI Taxonomy" id="353"/>
    <lineage>
        <taxon>Bacteria</taxon>
        <taxon>Pseudomonadati</taxon>
        <taxon>Pseudomonadota</taxon>
        <taxon>Gammaproteobacteria</taxon>
        <taxon>Pseudomonadales</taxon>
        <taxon>Pseudomonadaceae</taxon>
        <taxon>Azotobacter</taxon>
    </lineage>
</organism>
<protein>
    <submittedName>
        <fullName evidence="1">Uncharacterized protein</fullName>
    </submittedName>
</protein>
<evidence type="ECO:0000313" key="1">
    <source>
        <dbReference type="EMBL" id="TCL18578.1"/>
    </source>
</evidence>
<proteinExistence type="predicted"/>
<comment type="caution">
    <text evidence="1">The sequence shown here is derived from an EMBL/GenBank/DDBJ whole genome shotgun (WGS) entry which is preliminary data.</text>
</comment>
<dbReference type="RefSeq" id="WP_131300476.1">
    <property type="nucleotide sequence ID" value="NZ_JBHLST010000039.1"/>
</dbReference>
<evidence type="ECO:0000313" key="2">
    <source>
        <dbReference type="Proteomes" id="UP000295169"/>
    </source>
</evidence>
<accession>A0A4V2Q5A4</accession>